<dbReference type="InterPro" id="IPR001810">
    <property type="entry name" value="F-box_dom"/>
</dbReference>
<dbReference type="Pfam" id="PF08387">
    <property type="entry name" value="FBD"/>
    <property type="match status" value="1"/>
</dbReference>
<proteinExistence type="predicted"/>
<dbReference type="PROSITE" id="PS50181">
    <property type="entry name" value="FBOX"/>
    <property type="match status" value="1"/>
</dbReference>
<reference evidence="3" key="1">
    <citation type="journal article" date="2016" name="Proc. Natl. Acad. Sci. U.S.A.">
        <title>Chromosome-level assembly of Arabidopsis thaliana Ler reveals the extent of translocation and inversion polymorphisms.</title>
        <authorList>
            <person name="Zapata L."/>
            <person name="Ding J."/>
            <person name="Willing E.M."/>
            <person name="Hartwig B."/>
            <person name="Bezdan D."/>
            <person name="Jiao W.B."/>
            <person name="Patel V."/>
            <person name="Velikkakam James G."/>
            <person name="Koornneef M."/>
            <person name="Ossowski S."/>
            <person name="Schneeberger K."/>
        </authorList>
    </citation>
    <scope>NUCLEOTIDE SEQUENCE [LARGE SCALE GENOMIC DNA]</scope>
    <source>
        <strain evidence="3">cv. Landsberg erecta</strain>
    </source>
</reference>
<dbReference type="Proteomes" id="UP000078284">
    <property type="component" value="Chromosome 3"/>
</dbReference>
<comment type="caution">
    <text evidence="2">The sequence shown here is derived from an EMBL/GenBank/DDBJ whole genome shotgun (WGS) entry which is preliminary data.</text>
</comment>
<evidence type="ECO:0000259" key="1">
    <source>
        <dbReference type="PROSITE" id="PS50181"/>
    </source>
</evidence>
<dbReference type="PANTHER" id="PTHR31900:SF34">
    <property type="entry name" value="EMB|CAB62440.1-RELATED"/>
    <property type="match status" value="1"/>
</dbReference>
<dbReference type="Gene3D" id="1.20.1280.50">
    <property type="match status" value="1"/>
</dbReference>
<dbReference type="EMBL" id="LUHQ01000003">
    <property type="protein sequence ID" value="OAP01876.1"/>
    <property type="molecule type" value="Genomic_DNA"/>
</dbReference>
<dbReference type="SMART" id="SM00256">
    <property type="entry name" value="FBOX"/>
    <property type="match status" value="1"/>
</dbReference>
<sequence length="482" mass="55252">MTKKVCSCINELPDDLILKILSFVSTKHVVVTSLLSKKWKSLWTRVPILKYDVRDHTRFERFLDKSLFSHQSHVLESLHVELSVTLWNKDIGPWIRTALHHHHCHLRELEIDACIVHTVLPPELFTCKTLVVLKLKGIVIDVEAPLTTVSLPSLKTLHIDHSSLFDFGSLQMLLSNCNFLTDLMVIRESRFFFAEYDVSWCKTLMALKLEGLKDVISISSSSAVCLPLLKTLHVARMEDFNNDSFCRLLSNCPVLSDLTLEEKTSDVLLNLDIDMPYLQRLSIITRVDADSKHIFSLMKNYTRKLAIIAPSFKYFSIQELAYASRYRYIVRVRLGVPSKLEDASTFSRIVHLELSICSERSVEMLVDLLLCFTKLVVLKLEHVYLLTPLGRWEPPSLVPECLLSSLEALEWKGYTGRYGDKDLVSYLLNHALCLKTAKIFYKTYPCEVEAKQQIEEDLASMPRGSKSCEVLLNEIIRNKANC</sequence>
<dbReference type="SUPFAM" id="SSF81383">
    <property type="entry name" value="F-box domain"/>
    <property type="match status" value="1"/>
</dbReference>
<dbReference type="Gene3D" id="3.80.10.10">
    <property type="entry name" value="Ribonuclease Inhibitor"/>
    <property type="match status" value="1"/>
</dbReference>
<dbReference type="AlphaFoldDB" id="A0A178V7J0"/>
<dbReference type="InterPro" id="IPR006566">
    <property type="entry name" value="FBD"/>
</dbReference>
<organism evidence="2 3">
    <name type="scientific">Arabidopsis thaliana</name>
    <name type="common">Mouse-ear cress</name>
    <dbReference type="NCBI Taxonomy" id="3702"/>
    <lineage>
        <taxon>Eukaryota</taxon>
        <taxon>Viridiplantae</taxon>
        <taxon>Streptophyta</taxon>
        <taxon>Embryophyta</taxon>
        <taxon>Tracheophyta</taxon>
        <taxon>Spermatophyta</taxon>
        <taxon>Magnoliopsida</taxon>
        <taxon>eudicotyledons</taxon>
        <taxon>Gunneridae</taxon>
        <taxon>Pentapetalae</taxon>
        <taxon>rosids</taxon>
        <taxon>malvids</taxon>
        <taxon>Brassicales</taxon>
        <taxon>Brassicaceae</taxon>
        <taxon>Camelineae</taxon>
        <taxon>Arabidopsis</taxon>
    </lineage>
</organism>
<dbReference type="PANTHER" id="PTHR31900">
    <property type="entry name" value="F-BOX/RNI SUPERFAMILY PROTEIN-RELATED"/>
    <property type="match status" value="1"/>
</dbReference>
<gene>
    <name evidence="2" type="ordered locus">AXX17_At3g51370</name>
</gene>
<accession>A0A178V7J0</accession>
<name>A0A178V7J0_ARATH</name>
<dbReference type="InterPro" id="IPR013101">
    <property type="entry name" value="LRR_PRU1-like"/>
</dbReference>
<dbReference type="InterPro" id="IPR036047">
    <property type="entry name" value="F-box-like_dom_sf"/>
</dbReference>
<dbReference type="InterPro" id="IPR053781">
    <property type="entry name" value="F-box_AtFBL13-like"/>
</dbReference>
<dbReference type="SMART" id="SM00579">
    <property type="entry name" value="FBD"/>
    <property type="match status" value="1"/>
</dbReference>
<dbReference type="Pfam" id="PF00646">
    <property type="entry name" value="F-box"/>
    <property type="match status" value="1"/>
</dbReference>
<feature type="domain" description="F-box" evidence="1">
    <location>
        <begin position="6"/>
        <end position="62"/>
    </location>
</feature>
<evidence type="ECO:0000313" key="2">
    <source>
        <dbReference type="EMBL" id="OAP01876.1"/>
    </source>
</evidence>
<dbReference type="Pfam" id="PF24758">
    <property type="entry name" value="LRR_At5g56370"/>
    <property type="match status" value="1"/>
</dbReference>
<evidence type="ECO:0000313" key="3">
    <source>
        <dbReference type="Proteomes" id="UP000078284"/>
    </source>
</evidence>
<dbReference type="InterPro" id="IPR050232">
    <property type="entry name" value="FBL13/AtMIF1-like"/>
</dbReference>
<dbReference type="InterPro" id="IPR055411">
    <property type="entry name" value="LRR_FXL15/At3g58940/PEG3-like"/>
</dbReference>
<dbReference type="InterPro" id="IPR032675">
    <property type="entry name" value="LRR_dom_sf"/>
</dbReference>
<dbReference type="ExpressionAtlas" id="A0A178V7J0">
    <property type="expression patterns" value="baseline and differential"/>
</dbReference>
<dbReference type="CDD" id="cd22160">
    <property type="entry name" value="F-box_AtFBL13-like"/>
    <property type="match status" value="1"/>
</dbReference>
<dbReference type="Pfam" id="PF07723">
    <property type="entry name" value="LRR_2"/>
    <property type="match status" value="1"/>
</dbReference>
<dbReference type="SUPFAM" id="SSF52047">
    <property type="entry name" value="RNI-like"/>
    <property type="match status" value="1"/>
</dbReference>
<protein>
    <recommendedName>
        <fullName evidence="1">F-box domain-containing protein</fullName>
    </recommendedName>
</protein>